<name>A0AAV4EDZ0_9GAST</name>
<dbReference type="Proteomes" id="UP000762676">
    <property type="component" value="Unassembled WGS sequence"/>
</dbReference>
<comment type="caution">
    <text evidence="1">The sequence shown here is derived from an EMBL/GenBank/DDBJ whole genome shotgun (WGS) entry which is preliminary data.</text>
</comment>
<evidence type="ECO:0000313" key="1">
    <source>
        <dbReference type="EMBL" id="GFR59173.1"/>
    </source>
</evidence>
<evidence type="ECO:0000313" key="2">
    <source>
        <dbReference type="Proteomes" id="UP000762676"/>
    </source>
</evidence>
<keyword evidence="2" id="KW-1185">Reference proteome</keyword>
<dbReference type="AlphaFoldDB" id="A0AAV4EDZ0"/>
<organism evidence="1 2">
    <name type="scientific">Elysia marginata</name>
    <dbReference type="NCBI Taxonomy" id="1093978"/>
    <lineage>
        <taxon>Eukaryota</taxon>
        <taxon>Metazoa</taxon>
        <taxon>Spiralia</taxon>
        <taxon>Lophotrochozoa</taxon>
        <taxon>Mollusca</taxon>
        <taxon>Gastropoda</taxon>
        <taxon>Heterobranchia</taxon>
        <taxon>Euthyneura</taxon>
        <taxon>Panpulmonata</taxon>
        <taxon>Sacoglossa</taxon>
        <taxon>Placobranchoidea</taxon>
        <taxon>Plakobranchidae</taxon>
        <taxon>Elysia</taxon>
    </lineage>
</organism>
<evidence type="ECO:0008006" key="3">
    <source>
        <dbReference type="Google" id="ProtNLM"/>
    </source>
</evidence>
<proteinExistence type="predicted"/>
<dbReference type="Gene3D" id="1.10.533.10">
    <property type="entry name" value="Death Domain, Fas"/>
    <property type="match status" value="1"/>
</dbReference>
<gene>
    <name evidence="1" type="ORF">ElyMa_003496300</name>
</gene>
<dbReference type="EMBL" id="BMAT01007185">
    <property type="protein sequence ID" value="GFR59173.1"/>
    <property type="molecule type" value="Genomic_DNA"/>
</dbReference>
<reference evidence="1 2" key="1">
    <citation type="journal article" date="2021" name="Elife">
        <title>Chloroplast acquisition without the gene transfer in kleptoplastic sea slugs, Plakobranchus ocellatus.</title>
        <authorList>
            <person name="Maeda T."/>
            <person name="Takahashi S."/>
            <person name="Yoshida T."/>
            <person name="Shimamura S."/>
            <person name="Takaki Y."/>
            <person name="Nagai Y."/>
            <person name="Toyoda A."/>
            <person name="Suzuki Y."/>
            <person name="Arimoto A."/>
            <person name="Ishii H."/>
            <person name="Satoh N."/>
            <person name="Nishiyama T."/>
            <person name="Hasebe M."/>
            <person name="Maruyama T."/>
            <person name="Minagawa J."/>
            <person name="Obokata J."/>
            <person name="Shigenobu S."/>
        </authorList>
    </citation>
    <scope>NUCLEOTIDE SEQUENCE [LARGE SCALE GENOMIC DNA]</scope>
</reference>
<dbReference type="InterPro" id="IPR011029">
    <property type="entry name" value="DEATH-like_dom_sf"/>
</dbReference>
<sequence>MAEEATPRPATKREPEVLTDASLTILAHGVGGQELKGLELAMYLNIPTTTIIKCINEVTSIALTDEGAENERSSVALSCILLWKSMTKDTKTRERVKSLEKALREIGKPDVADIFMERHQNNMELSGDMFTS</sequence>
<protein>
    <recommendedName>
        <fullName evidence="3">Death domain-containing protein</fullName>
    </recommendedName>
</protein>
<accession>A0AAV4EDZ0</accession>